<feature type="compositionally biased region" description="Basic and acidic residues" evidence="1">
    <location>
        <begin position="199"/>
        <end position="216"/>
    </location>
</feature>
<name>A0ABM0M8K6_SACKO</name>
<sequence length="320" mass="36317">MGFGSDRADQNLKSSVSSCKNFQPNIFNKTKCQNCFRTREAHQLENDGDGQGSRKVLVCGFLFVAPGLDVNNPYARSRKWQRRWFVFYENGDLCYSLDDSPGTIPQGVVNMYDCSDVYKADEKTGHELSMGIVTTDTTTFIKAEIREERDRWFAVLAEYPAINRLAAKSKKKRETPARHQQTTIPEKVSKPEFPVLKSVPKEQSVRGTPRDRRPISVDRYTGFVDALPRQQRSIYDNDRQRSKSVTRTSRIDSKNDSSRFISVGGKTGDRSRTPSDSSVSSVSSCNSESRGGSVYESLRQKAEQPRFHGHKKQYESLARN</sequence>
<dbReference type="Proteomes" id="UP000694865">
    <property type="component" value="Unplaced"/>
</dbReference>
<evidence type="ECO:0000313" key="4">
    <source>
        <dbReference type="RefSeq" id="XP_006816347.1"/>
    </source>
</evidence>
<evidence type="ECO:0000256" key="1">
    <source>
        <dbReference type="SAM" id="MobiDB-lite"/>
    </source>
</evidence>
<dbReference type="SMART" id="SM00233">
    <property type="entry name" value="PH"/>
    <property type="match status" value="1"/>
</dbReference>
<accession>A0ABM0M8K6</accession>
<dbReference type="InterPro" id="IPR052223">
    <property type="entry name" value="Actin_Cytoskeleton_Reg"/>
</dbReference>
<feature type="compositionally biased region" description="Low complexity" evidence="1">
    <location>
        <begin position="274"/>
        <end position="294"/>
    </location>
</feature>
<organism evidence="3 4">
    <name type="scientific">Saccoglossus kowalevskii</name>
    <name type="common">Acorn worm</name>
    <dbReference type="NCBI Taxonomy" id="10224"/>
    <lineage>
        <taxon>Eukaryota</taxon>
        <taxon>Metazoa</taxon>
        <taxon>Hemichordata</taxon>
        <taxon>Enteropneusta</taxon>
        <taxon>Harrimaniidae</taxon>
        <taxon>Saccoglossus</taxon>
    </lineage>
</organism>
<reference evidence="4" key="1">
    <citation type="submission" date="2025-08" db="UniProtKB">
        <authorList>
            <consortium name="RefSeq"/>
        </authorList>
    </citation>
    <scope>IDENTIFICATION</scope>
    <source>
        <tissue evidence="4">Testes</tissue>
    </source>
</reference>
<protein>
    <submittedName>
        <fullName evidence="4">Myosin phosphatase Rho-interacting protein-like</fullName>
    </submittedName>
</protein>
<dbReference type="Gene3D" id="2.30.29.30">
    <property type="entry name" value="Pleckstrin-homology domain (PH domain)/Phosphotyrosine-binding domain (PTB)"/>
    <property type="match status" value="1"/>
</dbReference>
<dbReference type="RefSeq" id="XP_006816347.1">
    <property type="nucleotide sequence ID" value="XM_006816284.1"/>
</dbReference>
<feature type="domain" description="PH" evidence="2">
    <location>
        <begin position="55"/>
        <end position="161"/>
    </location>
</feature>
<dbReference type="PANTHER" id="PTHR17271">
    <property type="entry name" value="PLECKSTRIN HOMOLOGY PH DOMAIN-CONTAINING PROTEIN"/>
    <property type="match status" value="1"/>
</dbReference>
<keyword evidence="3" id="KW-1185">Reference proteome</keyword>
<feature type="region of interest" description="Disordered" evidence="1">
    <location>
        <begin position="168"/>
        <end position="320"/>
    </location>
</feature>
<dbReference type="SUPFAM" id="SSF50729">
    <property type="entry name" value="PH domain-like"/>
    <property type="match status" value="1"/>
</dbReference>
<dbReference type="InterPro" id="IPR011993">
    <property type="entry name" value="PH-like_dom_sf"/>
</dbReference>
<dbReference type="GeneID" id="102807967"/>
<dbReference type="PROSITE" id="PS50003">
    <property type="entry name" value="PH_DOMAIN"/>
    <property type="match status" value="1"/>
</dbReference>
<dbReference type="Pfam" id="PF00169">
    <property type="entry name" value="PH"/>
    <property type="match status" value="1"/>
</dbReference>
<dbReference type="InterPro" id="IPR001849">
    <property type="entry name" value="PH_domain"/>
</dbReference>
<proteinExistence type="predicted"/>
<evidence type="ECO:0000259" key="2">
    <source>
        <dbReference type="PROSITE" id="PS50003"/>
    </source>
</evidence>
<gene>
    <name evidence="4" type="primary">LOC102807967</name>
</gene>
<evidence type="ECO:0000313" key="3">
    <source>
        <dbReference type="Proteomes" id="UP000694865"/>
    </source>
</evidence>
<dbReference type="PANTHER" id="PTHR17271:SF1">
    <property type="entry name" value="PROTEIN OUTSPREAD"/>
    <property type="match status" value="1"/>
</dbReference>